<evidence type="ECO:0000256" key="1">
    <source>
        <dbReference type="ARBA" id="ARBA00022574"/>
    </source>
</evidence>
<dbReference type="PROSITE" id="PS50082">
    <property type="entry name" value="WD_REPEATS_2"/>
    <property type="match status" value="2"/>
</dbReference>
<dbReference type="Proteomes" id="UP001066276">
    <property type="component" value="Chromosome 7"/>
</dbReference>
<comment type="caution">
    <text evidence="5">The sequence shown here is derived from an EMBL/GenBank/DDBJ whole genome shotgun (WGS) entry which is preliminary data.</text>
</comment>
<feature type="region of interest" description="Disordered" evidence="4">
    <location>
        <begin position="523"/>
        <end position="558"/>
    </location>
</feature>
<dbReference type="SMART" id="SM00320">
    <property type="entry name" value="WD40"/>
    <property type="match status" value="4"/>
</dbReference>
<evidence type="ECO:0000256" key="4">
    <source>
        <dbReference type="SAM" id="MobiDB-lite"/>
    </source>
</evidence>
<evidence type="ECO:0000313" key="6">
    <source>
        <dbReference type="Proteomes" id="UP001066276"/>
    </source>
</evidence>
<name>A0AAV7P4B4_PLEWA</name>
<dbReference type="PROSITE" id="PS00678">
    <property type="entry name" value="WD_REPEATS_1"/>
    <property type="match status" value="1"/>
</dbReference>
<keyword evidence="6" id="KW-1185">Reference proteome</keyword>
<dbReference type="InterPro" id="IPR020472">
    <property type="entry name" value="WD40_PAC1"/>
</dbReference>
<dbReference type="InterPro" id="IPR015943">
    <property type="entry name" value="WD40/YVTN_repeat-like_dom_sf"/>
</dbReference>
<organism evidence="5 6">
    <name type="scientific">Pleurodeles waltl</name>
    <name type="common">Iberian ribbed newt</name>
    <dbReference type="NCBI Taxonomy" id="8319"/>
    <lineage>
        <taxon>Eukaryota</taxon>
        <taxon>Metazoa</taxon>
        <taxon>Chordata</taxon>
        <taxon>Craniata</taxon>
        <taxon>Vertebrata</taxon>
        <taxon>Euteleostomi</taxon>
        <taxon>Amphibia</taxon>
        <taxon>Batrachia</taxon>
        <taxon>Caudata</taxon>
        <taxon>Salamandroidea</taxon>
        <taxon>Salamandridae</taxon>
        <taxon>Pleurodelinae</taxon>
        <taxon>Pleurodeles</taxon>
    </lineage>
</organism>
<dbReference type="PRINTS" id="PR00320">
    <property type="entry name" value="GPROTEINBRPT"/>
</dbReference>
<dbReference type="InterPro" id="IPR036322">
    <property type="entry name" value="WD40_repeat_dom_sf"/>
</dbReference>
<dbReference type="SUPFAM" id="SSF50978">
    <property type="entry name" value="WD40 repeat-like"/>
    <property type="match status" value="1"/>
</dbReference>
<feature type="repeat" description="WD" evidence="3">
    <location>
        <begin position="191"/>
        <end position="230"/>
    </location>
</feature>
<reference evidence="5" key="1">
    <citation type="journal article" date="2022" name="bioRxiv">
        <title>Sequencing and chromosome-scale assembly of the giantPleurodeles waltlgenome.</title>
        <authorList>
            <person name="Brown T."/>
            <person name="Elewa A."/>
            <person name="Iarovenko S."/>
            <person name="Subramanian E."/>
            <person name="Araus A.J."/>
            <person name="Petzold A."/>
            <person name="Susuki M."/>
            <person name="Suzuki K.-i.T."/>
            <person name="Hayashi T."/>
            <person name="Toyoda A."/>
            <person name="Oliveira C."/>
            <person name="Osipova E."/>
            <person name="Leigh N.D."/>
            <person name="Simon A."/>
            <person name="Yun M.H."/>
        </authorList>
    </citation>
    <scope>NUCLEOTIDE SEQUENCE</scope>
    <source>
        <strain evidence="5">20211129_DDA</strain>
        <tissue evidence="5">Liver</tissue>
    </source>
</reference>
<dbReference type="Pfam" id="PF00400">
    <property type="entry name" value="WD40"/>
    <property type="match status" value="4"/>
</dbReference>
<feature type="repeat" description="WD" evidence="3">
    <location>
        <begin position="327"/>
        <end position="366"/>
    </location>
</feature>
<dbReference type="PANTHER" id="PTHR22847:SF722">
    <property type="entry name" value="NOVEL PROTEIN"/>
    <property type="match status" value="1"/>
</dbReference>
<dbReference type="EMBL" id="JANPWB010000011">
    <property type="protein sequence ID" value="KAJ1122456.1"/>
    <property type="molecule type" value="Genomic_DNA"/>
</dbReference>
<dbReference type="InterPro" id="IPR019775">
    <property type="entry name" value="WD40_repeat_CS"/>
</dbReference>
<feature type="compositionally biased region" description="Basic and acidic residues" evidence="4">
    <location>
        <begin position="541"/>
        <end position="555"/>
    </location>
</feature>
<keyword evidence="2" id="KW-0677">Repeat</keyword>
<protein>
    <submittedName>
        <fullName evidence="5">Uncharacterized protein</fullName>
    </submittedName>
</protein>
<evidence type="ECO:0000256" key="3">
    <source>
        <dbReference type="PROSITE-ProRule" id="PRU00221"/>
    </source>
</evidence>
<feature type="compositionally biased region" description="Acidic residues" evidence="4">
    <location>
        <begin position="525"/>
        <end position="540"/>
    </location>
</feature>
<proteinExistence type="predicted"/>
<dbReference type="Gene3D" id="2.130.10.10">
    <property type="entry name" value="YVTN repeat-like/Quinoprotein amine dehydrogenase"/>
    <property type="match status" value="1"/>
</dbReference>
<dbReference type="PANTHER" id="PTHR22847">
    <property type="entry name" value="WD40 REPEAT PROTEIN"/>
    <property type="match status" value="1"/>
</dbReference>
<keyword evidence="1 3" id="KW-0853">WD repeat</keyword>
<feature type="region of interest" description="Disordered" evidence="4">
    <location>
        <begin position="99"/>
        <end position="133"/>
    </location>
</feature>
<dbReference type="AlphaFoldDB" id="A0AAV7P4B4"/>
<accession>A0AAV7P4B4</accession>
<dbReference type="InterPro" id="IPR001680">
    <property type="entry name" value="WD40_rpt"/>
</dbReference>
<gene>
    <name evidence="5" type="ORF">NDU88_000943</name>
</gene>
<evidence type="ECO:0000256" key="2">
    <source>
        <dbReference type="ARBA" id="ARBA00022737"/>
    </source>
</evidence>
<sequence>MCIVCMCKHTTMQENILKIVSIILQLEGPLITSEVSDMDPQSSPEVRKLRKKLRQIENLQHLQRDLSESEALKVSCKQEIRAELTLLLSRLAVQSNEPPTAEDASFLPMAHGKAPEAGDIKSLPGSETSPRKMDTFENATESSQMPTKQLKLSHAVTDPAPERHKETGHVKDPVLAQRQAAAKMHFLKRRLEGHADLITAVVFEGAMVISASLDTTVKVWDVPTGTEEKNLAGHQGGVTCLALISHAARIAAEFGCDPQEKFVASGSTDCAIIIWALGRGAAVVNIYTFCGVSSLCCLQDSGLLVSGSEAGKVEVWDPVSREKRQSERAHSGTVTALEENGTYLFSGSADGSVKVWQLREGARLCVIYATEHSTSRIRSVRCLTAAAAGDRLYYGDEGTNIKVLSWKKGLLGRLTNHLSDSGFVDAVHVTRDGHLISTGFNIDLGQGYLNVRALDSGRYLGTLTCPDNPRLLCLDAQITSSGLHQWVTGGKELLVWEQVPASSADRASSLKMNYWAEFERKAVESESEEDSELSEEEEEDAAPRHNGEGTTKDGKSWLWCNLL</sequence>
<dbReference type="PROSITE" id="PS50294">
    <property type="entry name" value="WD_REPEATS_REGION"/>
    <property type="match status" value="2"/>
</dbReference>
<evidence type="ECO:0000313" key="5">
    <source>
        <dbReference type="EMBL" id="KAJ1122456.1"/>
    </source>
</evidence>